<dbReference type="SUPFAM" id="SSF53335">
    <property type="entry name" value="S-adenosyl-L-methionine-dependent methyltransferases"/>
    <property type="match status" value="1"/>
</dbReference>
<reference evidence="1 2" key="1">
    <citation type="submission" date="2024-01" db="EMBL/GenBank/DDBJ databases">
        <title>Draft genome sequences of three bacterial strains isolated from Acacia saligna represent a potential new species within the genus Rhizobium.</title>
        <authorList>
            <person name="Tambong J.T."/>
            <person name="Mnasri B."/>
        </authorList>
    </citation>
    <scope>NUCLEOTIDE SEQUENCE [LARGE SCALE GENOMIC DNA]</scope>
    <source>
        <strain evidence="1 2">1AS12I</strain>
    </source>
</reference>
<name>A0ABU8CWR6_9HYPH</name>
<keyword evidence="1" id="KW-0808">Transferase</keyword>
<evidence type="ECO:0000313" key="2">
    <source>
        <dbReference type="Proteomes" id="UP001531129"/>
    </source>
</evidence>
<gene>
    <name evidence="1" type="ORF">V8Q02_32465</name>
</gene>
<dbReference type="InterPro" id="IPR029063">
    <property type="entry name" value="SAM-dependent_MTases_sf"/>
</dbReference>
<dbReference type="EC" id="2.1.1.-" evidence="1"/>
<dbReference type="Gene3D" id="3.40.50.150">
    <property type="entry name" value="Vaccinia Virus protein VP39"/>
    <property type="match status" value="1"/>
</dbReference>
<organism evidence="1 2">
    <name type="scientific">Rhizobium aouanii</name>
    <dbReference type="NCBI Taxonomy" id="3118145"/>
    <lineage>
        <taxon>Bacteria</taxon>
        <taxon>Pseudomonadati</taxon>
        <taxon>Pseudomonadota</taxon>
        <taxon>Alphaproteobacteria</taxon>
        <taxon>Hyphomicrobiales</taxon>
        <taxon>Rhizobiaceae</taxon>
        <taxon>Rhizobium/Agrobacterium group</taxon>
        <taxon>Rhizobium</taxon>
    </lineage>
</organism>
<sequence>MPVPAFLLPLIRRLPAPVRKGLRIVKDYPKRRSIALAYTLPSVKMAKEWAKKDKEVSNFYYDLTPGNRDHLVQLISTITGADYTVIDGYMTEIETDQELRNHLVQYMKASRYGDDIEIAYGRRLGWYAIARVKKPKVLIETGVDHGVGSCVLASALLRNAAEGHPGRYYGTEIRPEAGALFTGEYATVGRILYGDSIQSLTTFAEPIDMFVNDSDHSGEYEYREYQTISEKLSIGAIILGDNAHVTDSLSRFSRETGRKFVFFSEKPLDHWYPGAGIGISF</sequence>
<dbReference type="GO" id="GO:0008168">
    <property type="term" value="F:methyltransferase activity"/>
    <property type="evidence" value="ECO:0007669"/>
    <property type="project" value="UniProtKB-KW"/>
</dbReference>
<protein>
    <submittedName>
        <fullName evidence="1">Class I SAM-dependent methyltransferase</fullName>
        <ecNumber evidence="1">2.1.1.-</ecNumber>
    </submittedName>
</protein>
<accession>A0ABU8CWR6</accession>
<keyword evidence="2" id="KW-1185">Reference proteome</keyword>
<dbReference type="GO" id="GO:0032259">
    <property type="term" value="P:methylation"/>
    <property type="evidence" value="ECO:0007669"/>
    <property type="project" value="UniProtKB-KW"/>
</dbReference>
<dbReference type="EMBL" id="JBAMYC010000028">
    <property type="protein sequence ID" value="MEI1252668.1"/>
    <property type="molecule type" value="Genomic_DNA"/>
</dbReference>
<dbReference type="Proteomes" id="UP001531129">
    <property type="component" value="Unassembled WGS sequence"/>
</dbReference>
<proteinExistence type="predicted"/>
<comment type="caution">
    <text evidence="1">The sequence shown here is derived from an EMBL/GenBank/DDBJ whole genome shotgun (WGS) entry which is preliminary data.</text>
</comment>
<evidence type="ECO:0000313" key="1">
    <source>
        <dbReference type="EMBL" id="MEI1252668.1"/>
    </source>
</evidence>
<keyword evidence="1" id="KW-0489">Methyltransferase</keyword>
<dbReference type="Pfam" id="PF13578">
    <property type="entry name" value="Methyltransf_24"/>
    <property type="match status" value="1"/>
</dbReference>
<dbReference type="RefSeq" id="WP_335916445.1">
    <property type="nucleotide sequence ID" value="NZ_JBAMYC010000028.1"/>
</dbReference>